<dbReference type="Proteomes" id="UP000607281">
    <property type="component" value="Unassembled WGS sequence"/>
</dbReference>
<gene>
    <name evidence="1" type="ORF">H6G18_14705</name>
</gene>
<dbReference type="EMBL" id="JACJRF010000024">
    <property type="protein sequence ID" value="MBD2345391.1"/>
    <property type="molecule type" value="Genomic_DNA"/>
</dbReference>
<evidence type="ECO:0000313" key="1">
    <source>
        <dbReference type="EMBL" id="MBD2345391.1"/>
    </source>
</evidence>
<organism evidence="1 2">
    <name type="scientific">Anabaena subtropica FACHB-260</name>
    <dbReference type="NCBI Taxonomy" id="2692884"/>
    <lineage>
        <taxon>Bacteria</taxon>
        <taxon>Bacillati</taxon>
        <taxon>Cyanobacteriota</taxon>
        <taxon>Cyanophyceae</taxon>
        <taxon>Nostocales</taxon>
        <taxon>Nostocaceae</taxon>
        <taxon>Anabaena</taxon>
    </lineage>
</organism>
<evidence type="ECO:0000313" key="2">
    <source>
        <dbReference type="Proteomes" id="UP000607281"/>
    </source>
</evidence>
<reference evidence="1 2" key="1">
    <citation type="journal article" date="2020" name="ISME J.">
        <title>Comparative genomics reveals insights into cyanobacterial evolution and habitat adaptation.</title>
        <authorList>
            <person name="Chen M.Y."/>
            <person name="Teng W.K."/>
            <person name="Zhao L."/>
            <person name="Hu C.X."/>
            <person name="Zhou Y.K."/>
            <person name="Han B.P."/>
            <person name="Song L.R."/>
            <person name="Shu W.S."/>
        </authorList>
    </citation>
    <scope>NUCLEOTIDE SEQUENCE [LARGE SCALE GENOMIC DNA]</scope>
    <source>
        <strain evidence="1 2">FACHB-260</strain>
    </source>
</reference>
<name>A0ABR8CQB5_9NOST</name>
<proteinExistence type="predicted"/>
<comment type="caution">
    <text evidence="1">The sequence shown here is derived from an EMBL/GenBank/DDBJ whole genome shotgun (WGS) entry which is preliminary data.</text>
</comment>
<protein>
    <submittedName>
        <fullName evidence="1">Uncharacterized protein</fullName>
    </submittedName>
</protein>
<keyword evidence="2" id="KW-1185">Reference proteome</keyword>
<accession>A0ABR8CQB5</accession>
<dbReference type="RefSeq" id="WP_190407832.1">
    <property type="nucleotide sequence ID" value="NZ_JACJRF010000024.1"/>
</dbReference>
<sequence>MSLETYNKEVEHLGESRGVKDHDHDIVHDLSRRLDALWRYDQYLANAEGYDSLQAFWRKVKEQEKKNIVELKKLLSEHIKLGDF</sequence>